<name>A0A6A6EDW7_9PEZI</name>
<feature type="transmembrane region" description="Helical" evidence="2">
    <location>
        <begin position="541"/>
        <end position="562"/>
    </location>
</feature>
<keyword evidence="4" id="KW-1185">Reference proteome</keyword>
<feature type="region of interest" description="Disordered" evidence="1">
    <location>
        <begin position="1"/>
        <end position="35"/>
    </location>
</feature>
<dbReference type="Proteomes" id="UP000800200">
    <property type="component" value="Unassembled WGS sequence"/>
</dbReference>
<reference evidence="3" key="1">
    <citation type="journal article" date="2020" name="Stud. Mycol.">
        <title>101 Dothideomycetes genomes: a test case for predicting lifestyles and emergence of pathogens.</title>
        <authorList>
            <person name="Haridas S."/>
            <person name="Albert R."/>
            <person name="Binder M."/>
            <person name="Bloem J."/>
            <person name="Labutti K."/>
            <person name="Salamov A."/>
            <person name="Andreopoulos B."/>
            <person name="Baker S."/>
            <person name="Barry K."/>
            <person name="Bills G."/>
            <person name="Bluhm B."/>
            <person name="Cannon C."/>
            <person name="Castanera R."/>
            <person name="Culley D."/>
            <person name="Daum C."/>
            <person name="Ezra D."/>
            <person name="Gonzalez J."/>
            <person name="Henrissat B."/>
            <person name="Kuo A."/>
            <person name="Liang C."/>
            <person name="Lipzen A."/>
            <person name="Lutzoni F."/>
            <person name="Magnuson J."/>
            <person name="Mondo S."/>
            <person name="Nolan M."/>
            <person name="Ohm R."/>
            <person name="Pangilinan J."/>
            <person name="Park H.-J."/>
            <person name="Ramirez L."/>
            <person name="Alfaro M."/>
            <person name="Sun H."/>
            <person name="Tritt A."/>
            <person name="Yoshinaga Y."/>
            <person name="Zwiers L.-H."/>
            <person name="Turgeon B."/>
            <person name="Goodwin S."/>
            <person name="Spatafora J."/>
            <person name="Crous P."/>
            <person name="Grigoriev I."/>
        </authorList>
    </citation>
    <scope>NUCLEOTIDE SEQUENCE</scope>
    <source>
        <strain evidence="3">CBS 207.26</strain>
    </source>
</reference>
<feature type="transmembrane region" description="Helical" evidence="2">
    <location>
        <begin position="41"/>
        <end position="61"/>
    </location>
</feature>
<sequence>MAHSRTSEEKPQSEHLISGGEGAGTGEKRRSGKSVRTPKSMLAWTASALTLGFLILTAVYASHDTAASRLRFLYTSSSNTIFVLSVLSSFTGLFLGATITATFETVQWLLISRQEGLQLSNFLSLEAGTGLMGLLRLMAGRGLRMRSTTRMWAAVRLLSIILIPILSILIMSNVNTRMIFDIVHDTPASLGWGMSLFNASLAKNVSSIADQVVQADLAMFLSAPHRSVDITPQSQRTIPCSHVPGRANTQNCRRVYYIPGGAELAVVQETRNGSRSQADVDLAQSQQGYIFDFVEGPGANEEWEFKGNEDCEMFGFPFGAFHLCLKNGAKNTLHARIVHCPTSTSVLSDCYTNTSWHASPGWTTSLTTTFRRGTVAYSRANGTILSHEFTSSPTPAPVSASEMLDGYRSAFSSFPDLSSLLSLLADPDATNMFPLYVYPAMVWANLKSIESLSPRNPAIVTRAQDTIQCLLAIMLYYCQPSLFARTLSIYTNSSELGNATNGNSFAQLKSFANDLLSLAPPDTQVRQAVTRYRLVVGRGTLAAYVVLCGVALLLCLIVLGWAKWTERSGNMDVPRIGPFPAWDERVKCIVEGKEGRVLEEAKNGEGKMGGGMRLVEGSEVIRLAERMRVVLVKEEVG</sequence>
<dbReference type="EMBL" id="ML994622">
    <property type="protein sequence ID" value="KAF2188992.1"/>
    <property type="molecule type" value="Genomic_DNA"/>
</dbReference>
<dbReference type="OrthoDB" id="5139479at2759"/>
<proteinExistence type="predicted"/>
<keyword evidence="2" id="KW-0812">Transmembrane</keyword>
<keyword evidence="2" id="KW-0472">Membrane</keyword>
<keyword evidence="2" id="KW-1133">Transmembrane helix</keyword>
<feature type="transmembrane region" description="Helical" evidence="2">
    <location>
        <begin position="151"/>
        <end position="171"/>
    </location>
</feature>
<evidence type="ECO:0000313" key="3">
    <source>
        <dbReference type="EMBL" id="KAF2188992.1"/>
    </source>
</evidence>
<evidence type="ECO:0000256" key="2">
    <source>
        <dbReference type="SAM" id="Phobius"/>
    </source>
</evidence>
<evidence type="ECO:0000256" key="1">
    <source>
        <dbReference type="SAM" id="MobiDB-lite"/>
    </source>
</evidence>
<evidence type="ECO:0000313" key="4">
    <source>
        <dbReference type="Proteomes" id="UP000800200"/>
    </source>
</evidence>
<protein>
    <submittedName>
        <fullName evidence="3">Uncharacterized protein</fullName>
    </submittedName>
</protein>
<gene>
    <name evidence="3" type="ORF">K469DRAFT_684256</name>
</gene>
<organism evidence="3 4">
    <name type="scientific">Zopfia rhizophila CBS 207.26</name>
    <dbReference type="NCBI Taxonomy" id="1314779"/>
    <lineage>
        <taxon>Eukaryota</taxon>
        <taxon>Fungi</taxon>
        <taxon>Dikarya</taxon>
        <taxon>Ascomycota</taxon>
        <taxon>Pezizomycotina</taxon>
        <taxon>Dothideomycetes</taxon>
        <taxon>Dothideomycetes incertae sedis</taxon>
        <taxon>Zopfiaceae</taxon>
        <taxon>Zopfia</taxon>
    </lineage>
</organism>
<dbReference type="AlphaFoldDB" id="A0A6A6EDW7"/>
<accession>A0A6A6EDW7</accession>
<feature type="compositionally biased region" description="Basic and acidic residues" evidence="1">
    <location>
        <begin position="1"/>
        <end position="13"/>
    </location>
</feature>
<feature type="transmembrane region" description="Helical" evidence="2">
    <location>
        <begin position="122"/>
        <end position="139"/>
    </location>
</feature>
<feature type="transmembrane region" description="Helical" evidence="2">
    <location>
        <begin position="81"/>
        <end position="102"/>
    </location>
</feature>